<dbReference type="SUPFAM" id="SSF48452">
    <property type="entry name" value="TPR-like"/>
    <property type="match status" value="1"/>
</dbReference>
<dbReference type="Proteomes" id="UP000234857">
    <property type="component" value="Unassembled WGS sequence"/>
</dbReference>
<dbReference type="EMBL" id="PKTG01000095">
    <property type="protein sequence ID" value="PLX17107.1"/>
    <property type="molecule type" value="Genomic_DNA"/>
</dbReference>
<gene>
    <name evidence="2" type="ORF">C0601_08255</name>
</gene>
<sequence>MPIESLEAKELFLKGIANAQQGKIQQAIDDLTKALEIEEDYEIYFLRGNVFGVNGDIDKAIEDYNSTI</sequence>
<name>A0A2N5ZEL2_MUIH1</name>
<evidence type="ECO:0000313" key="3">
    <source>
        <dbReference type="Proteomes" id="UP000234857"/>
    </source>
</evidence>
<dbReference type="PROSITE" id="PS50005">
    <property type="entry name" value="TPR"/>
    <property type="match status" value="1"/>
</dbReference>
<feature type="repeat" description="TPR" evidence="1">
    <location>
        <begin position="8"/>
        <end position="41"/>
    </location>
</feature>
<dbReference type="Gene3D" id="1.25.40.10">
    <property type="entry name" value="Tetratricopeptide repeat domain"/>
    <property type="match status" value="1"/>
</dbReference>
<comment type="caution">
    <text evidence="2">The sequence shown here is derived from an EMBL/GenBank/DDBJ whole genome shotgun (WGS) entry which is preliminary data.</text>
</comment>
<dbReference type="Pfam" id="PF00515">
    <property type="entry name" value="TPR_1"/>
    <property type="match status" value="1"/>
</dbReference>
<protein>
    <recommendedName>
        <fullName evidence="4">Tetratricopeptide repeat protein</fullName>
    </recommendedName>
</protein>
<dbReference type="SMART" id="SM00028">
    <property type="entry name" value="TPR"/>
    <property type="match status" value="1"/>
</dbReference>
<dbReference type="AlphaFoldDB" id="A0A2N5ZEL2"/>
<organism evidence="2 3">
    <name type="scientific">Muiribacterium halophilum</name>
    <dbReference type="NCBI Taxonomy" id="2053465"/>
    <lineage>
        <taxon>Bacteria</taxon>
        <taxon>Candidatus Muiribacteriota</taxon>
        <taxon>Candidatus Muiribacteriia</taxon>
        <taxon>Candidatus Muiribacteriales</taxon>
        <taxon>Candidatus Muiribacteriaceae</taxon>
        <taxon>Candidatus Muiribacterium</taxon>
    </lineage>
</organism>
<evidence type="ECO:0000313" key="2">
    <source>
        <dbReference type="EMBL" id="PLX17107.1"/>
    </source>
</evidence>
<evidence type="ECO:0000256" key="1">
    <source>
        <dbReference type="PROSITE-ProRule" id="PRU00339"/>
    </source>
</evidence>
<accession>A0A2N5ZEL2</accession>
<dbReference type="InterPro" id="IPR019734">
    <property type="entry name" value="TPR_rpt"/>
</dbReference>
<reference evidence="2 3" key="1">
    <citation type="submission" date="2017-11" db="EMBL/GenBank/DDBJ databases">
        <title>Genome-resolved metagenomics identifies genetic mobility, metabolic interactions, and unexpected diversity in perchlorate-reducing communities.</title>
        <authorList>
            <person name="Barnum T.P."/>
            <person name="Figueroa I.A."/>
            <person name="Carlstrom C.I."/>
            <person name="Lucas L.N."/>
            <person name="Engelbrektson A.L."/>
            <person name="Coates J.D."/>
        </authorList>
    </citation>
    <scope>NUCLEOTIDE SEQUENCE [LARGE SCALE GENOMIC DNA]</scope>
    <source>
        <strain evidence="2">BM706</strain>
    </source>
</reference>
<dbReference type="InterPro" id="IPR011990">
    <property type="entry name" value="TPR-like_helical_dom_sf"/>
</dbReference>
<keyword evidence="1" id="KW-0802">TPR repeat</keyword>
<evidence type="ECO:0008006" key="4">
    <source>
        <dbReference type="Google" id="ProtNLM"/>
    </source>
</evidence>
<dbReference type="PROSITE" id="PS50293">
    <property type="entry name" value="TPR_REGION"/>
    <property type="match status" value="1"/>
</dbReference>
<proteinExistence type="predicted"/>